<evidence type="ECO:0000256" key="1">
    <source>
        <dbReference type="ARBA" id="ARBA00007957"/>
    </source>
</evidence>
<dbReference type="PANTHER" id="PTHR33202">
    <property type="entry name" value="ZINC UPTAKE REGULATION PROTEIN"/>
    <property type="match status" value="1"/>
</dbReference>
<dbReference type="SUPFAM" id="SSF46785">
    <property type="entry name" value="Winged helix' DNA-binding domain"/>
    <property type="match status" value="1"/>
</dbReference>
<evidence type="ECO:0000256" key="5">
    <source>
        <dbReference type="ARBA" id="ARBA00023125"/>
    </source>
</evidence>
<dbReference type="InterPro" id="IPR036388">
    <property type="entry name" value="WH-like_DNA-bd_sf"/>
</dbReference>
<gene>
    <name evidence="9" type="ORF">FYJ84_01910</name>
</gene>
<dbReference type="PANTHER" id="PTHR33202:SF8">
    <property type="entry name" value="PEROXIDE-RESPONSIVE REPRESSOR PERR"/>
    <property type="match status" value="1"/>
</dbReference>
<dbReference type="CDD" id="cd07153">
    <property type="entry name" value="Fur_like"/>
    <property type="match status" value="1"/>
</dbReference>
<feature type="binding site" evidence="7">
    <location>
        <position position="137"/>
    </location>
    <ligand>
        <name>Zn(2+)</name>
        <dbReference type="ChEBI" id="CHEBI:29105"/>
    </ligand>
</feature>
<feature type="binding site" evidence="7">
    <location>
        <position position="134"/>
    </location>
    <ligand>
        <name>Zn(2+)</name>
        <dbReference type="ChEBI" id="CHEBI:29105"/>
    </ligand>
</feature>
<dbReference type="GO" id="GO:1900376">
    <property type="term" value="P:regulation of secondary metabolite biosynthetic process"/>
    <property type="evidence" value="ECO:0007669"/>
    <property type="project" value="TreeGrafter"/>
</dbReference>
<dbReference type="AlphaFoldDB" id="A0A6I2UD21"/>
<keyword evidence="3 7" id="KW-0862">Zinc</keyword>
<dbReference type="GO" id="GO:0000976">
    <property type="term" value="F:transcription cis-regulatory region binding"/>
    <property type="evidence" value="ECO:0007669"/>
    <property type="project" value="TreeGrafter"/>
</dbReference>
<feature type="binding site" evidence="7">
    <location>
        <position position="97"/>
    </location>
    <ligand>
        <name>Zn(2+)</name>
        <dbReference type="ChEBI" id="CHEBI:29105"/>
    </ligand>
</feature>
<accession>A0A6I2UD21</accession>
<keyword evidence="10" id="KW-1185">Reference proteome</keyword>
<proteinExistence type="inferred from homology"/>
<comment type="cofactor">
    <cofactor evidence="8">
        <name>Mn(2+)</name>
        <dbReference type="ChEBI" id="CHEBI:29035"/>
    </cofactor>
    <cofactor evidence="8">
        <name>Fe(2+)</name>
        <dbReference type="ChEBI" id="CHEBI:29033"/>
    </cofactor>
    <text evidence="8">Binds 1 Mn(2+) or Fe(2+) ion per subunit.</text>
</comment>
<evidence type="ECO:0000256" key="4">
    <source>
        <dbReference type="ARBA" id="ARBA00023015"/>
    </source>
</evidence>
<evidence type="ECO:0000313" key="9">
    <source>
        <dbReference type="EMBL" id="MSU07745.1"/>
    </source>
</evidence>
<dbReference type="InterPro" id="IPR043135">
    <property type="entry name" value="Fur_C"/>
</dbReference>
<keyword evidence="5" id="KW-0238">DNA-binding</keyword>
<dbReference type="InterPro" id="IPR036390">
    <property type="entry name" value="WH_DNA-bd_sf"/>
</dbReference>
<comment type="caution">
    <text evidence="9">The sequence shown here is derived from an EMBL/GenBank/DDBJ whole genome shotgun (WGS) entry which is preliminary data.</text>
</comment>
<dbReference type="GO" id="GO:0045892">
    <property type="term" value="P:negative regulation of DNA-templated transcription"/>
    <property type="evidence" value="ECO:0007669"/>
    <property type="project" value="TreeGrafter"/>
</dbReference>
<keyword evidence="2" id="KW-0678">Repressor</keyword>
<keyword evidence="6" id="KW-0804">Transcription</keyword>
<evidence type="ECO:0000256" key="6">
    <source>
        <dbReference type="ARBA" id="ARBA00023163"/>
    </source>
</evidence>
<evidence type="ECO:0000256" key="8">
    <source>
        <dbReference type="PIRSR" id="PIRSR602481-2"/>
    </source>
</evidence>
<dbReference type="GeneID" id="96777662"/>
<dbReference type="Gene3D" id="3.30.1490.190">
    <property type="match status" value="1"/>
</dbReference>
<reference evidence="9 10" key="1">
    <citation type="submission" date="2019-08" db="EMBL/GenBank/DDBJ databases">
        <title>In-depth cultivation of the pig gut microbiome towards novel bacterial diversity and tailored functional studies.</title>
        <authorList>
            <person name="Wylensek D."/>
            <person name="Hitch T.C.A."/>
            <person name="Clavel T."/>
        </authorList>
    </citation>
    <scope>NUCLEOTIDE SEQUENCE [LARGE SCALE GENOMIC DNA]</scope>
    <source>
        <strain evidence="9 10">WCA-693-APC-5D-A</strain>
    </source>
</reference>
<comment type="similarity">
    <text evidence="1">Belongs to the Fur family.</text>
</comment>
<name>A0A6I2UD21_9FIRM</name>
<protein>
    <submittedName>
        <fullName evidence="9">Transcriptional repressor</fullName>
    </submittedName>
</protein>
<sequence length="147" mass="16912">MLEMQSVTRILRENGFKVTPQRLAVYEALSKAYNHPNAEMLYSMLQPDYPTMSLATVYKAMDIFSELGLVQVLNVGEDSYRYDAETVSHPHIRCVSCNRVDDVFDIGDEFLLDTVSAKSGYELTGRQLYFFGRCPECRKKLGRKDRH</sequence>
<dbReference type="RefSeq" id="WP_154405604.1">
    <property type="nucleotide sequence ID" value="NZ_JAQXJM010000049.1"/>
</dbReference>
<evidence type="ECO:0000256" key="3">
    <source>
        <dbReference type="ARBA" id="ARBA00022833"/>
    </source>
</evidence>
<evidence type="ECO:0000256" key="2">
    <source>
        <dbReference type="ARBA" id="ARBA00022491"/>
    </source>
</evidence>
<evidence type="ECO:0000256" key="7">
    <source>
        <dbReference type="PIRSR" id="PIRSR602481-1"/>
    </source>
</evidence>
<evidence type="ECO:0000313" key="10">
    <source>
        <dbReference type="Proteomes" id="UP000433181"/>
    </source>
</evidence>
<dbReference type="Proteomes" id="UP000433181">
    <property type="component" value="Unassembled WGS sequence"/>
</dbReference>
<comment type="cofactor">
    <cofactor evidence="7">
        <name>Zn(2+)</name>
        <dbReference type="ChEBI" id="CHEBI:29105"/>
    </cofactor>
    <text evidence="7">Binds 1 zinc ion per subunit.</text>
</comment>
<keyword evidence="4" id="KW-0805">Transcription regulation</keyword>
<keyword evidence="7" id="KW-0479">Metal-binding</keyword>
<feature type="binding site" evidence="7">
    <location>
        <position position="94"/>
    </location>
    <ligand>
        <name>Zn(2+)</name>
        <dbReference type="ChEBI" id="CHEBI:29105"/>
    </ligand>
</feature>
<feature type="binding site" evidence="8">
    <location>
        <position position="109"/>
    </location>
    <ligand>
        <name>Fe cation</name>
        <dbReference type="ChEBI" id="CHEBI:24875"/>
    </ligand>
</feature>
<dbReference type="EMBL" id="VUNR01000003">
    <property type="protein sequence ID" value="MSU07745.1"/>
    <property type="molecule type" value="Genomic_DNA"/>
</dbReference>
<dbReference type="GO" id="GO:0008270">
    <property type="term" value="F:zinc ion binding"/>
    <property type="evidence" value="ECO:0007669"/>
    <property type="project" value="TreeGrafter"/>
</dbReference>
<dbReference type="GO" id="GO:0003700">
    <property type="term" value="F:DNA-binding transcription factor activity"/>
    <property type="evidence" value="ECO:0007669"/>
    <property type="project" value="InterPro"/>
</dbReference>
<dbReference type="Pfam" id="PF01475">
    <property type="entry name" value="FUR"/>
    <property type="match status" value="1"/>
</dbReference>
<dbReference type="Gene3D" id="1.10.10.10">
    <property type="entry name" value="Winged helix-like DNA-binding domain superfamily/Winged helix DNA-binding domain"/>
    <property type="match status" value="1"/>
</dbReference>
<dbReference type="InterPro" id="IPR002481">
    <property type="entry name" value="FUR"/>
</dbReference>
<organism evidence="9 10">
    <name type="scientific">Anaerovibrio slackiae</name>
    <dbReference type="NCBI Taxonomy" id="2652309"/>
    <lineage>
        <taxon>Bacteria</taxon>
        <taxon>Bacillati</taxon>
        <taxon>Bacillota</taxon>
        <taxon>Negativicutes</taxon>
        <taxon>Selenomonadales</taxon>
        <taxon>Selenomonadaceae</taxon>
        <taxon>Anaerovibrio</taxon>
    </lineage>
</organism>
<keyword evidence="8" id="KW-0408">Iron</keyword>